<name>A0A0K2UZW2_LEPSM</name>
<protein>
    <submittedName>
        <fullName evidence="1">Uncharacterized protein</fullName>
    </submittedName>
</protein>
<evidence type="ECO:0000313" key="1">
    <source>
        <dbReference type="EMBL" id="CDW43625.1"/>
    </source>
</evidence>
<proteinExistence type="predicted"/>
<dbReference type="EMBL" id="HACA01026264">
    <property type="protein sequence ID" value="CDW43625.1"/>
    <property type="molecule type" value="Transcribed_RNA"/>
</dbReference>
<reference evidence="1" key="1">
    <citation type="submission" date="2014-05" db="EMBL/GenBank/DDBJ databases">
        <authorList>
            <person name="Chronopoulou M."/>
        </authorList>
    </citation>
    <scope>NUCLEOTIDE SEQUENCE</scope>
    <source>
        <tissue evidence="1">Whole organism</tissue>
    </source>
</reference>
<sequence length="15" mass="1647">MILKLSFLSTQVGPL</sequence>
<accession>A0A0K2UZW2</accession>
<organism evidence="1">
    <name type="scientific">Lepeophtheirus salmonis</name>
    <name type="common">Salmon louse</name>
    <name type="synonym">Caligus salmonis</name>
    <dbReference type="NCBI Taxonomy" id="72036"/>
    <lineage>
        <taxon>Eukaryota</taxon>
        <taxon>Metazoa</taxon>
        <taxon>Ecdysozoa</taxon>
        <taxon>Arthropoda</taxon>
        <taxon>Crustacea</taxon>
        <taxon>Multicrustacea</taxon>
        <taxon>Hexanauplia</taxon>
        <taxon>Copepoda</taxon>
        <taxon>Siphonostomatoida</taxon>
        <taxon>Caligidae</taxon>
        <taxon>Lepeophtheirus</taxon>
    </lineage>
</organism>